<evidence type="ECO:0000256" key="2">
    <source>
        <dbReference type="ARBA" id="ARBA00022900"/>
    </source>
</evidence>
<gene>
    <name evidence="4" type="ORF">PACLA_8A051135</name>
</gene>
<evidence type="ECO:0000313" key="4">
    <source>
        <dbReference type="EMBL" id="CAB3992947.1"/>
    </source>
</evidence>
<evidence type="ECO:0000313" key="5">
    <source>
        <dbReference type="Proteomes" id="UP001152795"/>
    </source>
</evidence>
<keyword evidence="1" id="KW-0646">Protease inhibitor</keyword>
<dbReference type="EMBL" id="CACRXK020002156">
    <property type="protein sequence ID" value="CAB3992947.1"/>
    <property type="molecule type" value="Genomic_DNA"/>
</dbReference>
<dbReference type="CDD" id="cd00104">
    <property type="entry name" value="KAZAL_FS"/>
    <property type="match status" value="1"/>
</dbReference>
<dbReference type="Proteomes" id="UP001152795">
    <property type="component" value="Unassembled WGS sequence"/>
</dbReference>
<dbReference type="InterPro" id="IPR002350">
    <property type="entry name" value="Kazal_dom"/>
</dbReference>
<accession>A0A6S7H9U3</accession>
<sequence length="635" mass="71824">MLFAFLLLLFAARLQSVRSKKEESVIYHRFGKTNITETHADGFYCGNVTFPAQFQGKGRLRVFPSTSFESTPANGNEASVVIVDEINDVFFSVCVMEPAQTTGLMTINWFAFSDRHLPPGTQTGSAPFSVFTSGSTCTNVTFPQEFSRHPRLFISIRHEGRTRRKDSMTFWSENVTPRGFNVCLREMISFSGKHEDLYADWLAMEQKFANMTDVDSVYFPNDIEPSAEDNYAYCQFKNFSTRYFSPPDILVSPRRSQVANSSLLSFTDKNIVAWVKRSKRSKAVTRTGFEVCVKALPGISGRYEPIIVDYAALGGRDPCLNVTCDKFAVCRAFGAYDARCVCVTNCPSTEQNLCASHGKSYNNPCLYQLDVCQTRSNYSYYHHGSCRGFPLRRGRIQVKEVPEWSESHCQSVRFEPLTFYPDKVVHVQVSVSHVNQSDRVHDAAVAWVENVNVNGFSFCVMESGRNEGPPHGEATLEWMAYQGAPSEGLAGKVSIPYWWTGTKCQTVAVSAARFSTIPTVLVTAEHHRKSLKHDAASVWLEDVGRTSFKVCLRELQNFDGPHQDISVNWMAFEGLEFPVFTELGKTAFDRSTSHPLESNNYAQCRVRERRSVDWELPKSPDNLGDAQTQFFWWQY</sequence>
<dbReference type="AlphaFoldDB" id="A0A6S7H9U3"/>
<dbReference type="Gene3D" id="2.60.40.2080">
    <property type="match status" value="2"/>
</dbReference>
<dbReference type="PANTHER" id="PTHR10913:SF45">
    <property type="entry name" value="FOLLISTATIN, ISOFORM A-RELATED"/>
    <property type="match status" value="1"/>
</dbReference>
<reference evidence="4" key="1">
    <citation type="submission" date="2020-04" db="EMBL/GenBank/DDBJ databases">
        <authorList>
            <person name="Alioto T."/>
            <person name="Alioto T."/>
            <person name="Gomez Garrido J."/>
        </authorList>
    </citation>
    <scope>NUCLEOTIDE SEQUENCE</scope>
    <source>
        <strain evidence="4">A484AB</strain>
    </source>
</reference>
<dbReference type="InterPro" id="IPR050653">
    <property type="entry name" value="Prot_Inhib_GrowthFact_Antg"/>
</dbReference>
<keyword evidence="5" id="KW-1185">Reference proteome</keyword>
<name>A0A6S7H9U3_PARCT</name>
<dbReference type="PANTHER" id="PTHR10913">
    <property type="entry name" value="FOLLISTATIN-RELATED"/>
    <property type="match status" value="1"/>
</dbReference>
<dbReference type="GO" id="GO:0005576">
    <property type="term" value="C:extracellular region"/>
    <property type="evidence" value="ECO:0007669"/>
    <property type="project" value="TreeGrafter"/>
</dbReference>
<dbReference type="SUPFAM" id="SSF100895">
    <property type="entry name" value="Kazal-type serine protease inhibitors"/>
    <property type="match status" value="1"/>
</dbReference>
<dbReference type="Gene3D" id="3.30.60.30">
    <property type="match status" value="1"/>
</dbReference>
<proteinExistence type="predicted"/>
<dbReference type="OrthoDB" id="328123at2759"/>
<keyword evidence="2" id="KW-0722">Serine protease inhibitor</keyword>
<evidence type="ECO:0000256" key="1">
    <source>
        <dbReference type="ARBA" id="ARBA00022690"/>
    </source>
</evidence>
<dbReference type="InterPro" id="IPR037221">
    <property type="entry name" value="H-type_lectin_dom_sf"/>
</dbReference>
<evidence type="ECO:0000256" key="3">
    <source>
        <dbReference type="ARBA" id="ARBA00023157"/>
    </source>
</evidence>
<organism evidence="4 5">
    <name type="scientific">Paramuricea clavata</name>
    <name type="common">Red gorgonian</name>
    <name type="synonym">Violescent sea-whip</name>
    <dbReference type="NCBI Taxonomy" id="317549"/>
    <lineage>
        <taxon>Eukaryota</taxon>
        <taxon>Metazoa</taxon>
        <taxon>Cnidaria</taxon>
        <taxon>Anthozoa</taxon>
        <taxon>Octocorallia</taxon>
        <taxon>Malacalcyonacea</taxon>
        <taxon>Plexauridae</taxon>
        <taxon>Paramuricea</taxon>
    </lineage>
</organism>
<dbReference type="InterPro" id="IPR036058">
    <property type="entry name" value="Kazal_dom_sf"/>
</dbReference>
<protein>
    <submittedName>
        <fullName evidence="4">CD209 antigen E</fullName>
    </submittedName>
</protein>
<dbReference type="SUPFAM" id="SSF141086">
    <property type="entry name" value="Agglutinin HPA-like"/>
    <property type="match status" value="1"/>
</dbReference>
<comment type="caution">
    <text evidence="4">The sequence shown here is derived from an EMBL/GenBank/DDBJ whole genome shotgun (WGS) entry which is preliminary data.</text>
</comment>
<dbReference type="GO" id="GO:0030154">
    <property type="term" value="P:cell differentiation"/>
    <property type="evidence" value="ECO:0007669"/>
    <property type="project" value="TreeGrafter"/>
</dbReference>
<keyword evidence="3" id="KW-1015">Disulfide bond</keyword>
<dbReference type="PROSITE" id="PS51465">
    <property type="entry name" value="KAZAL_2"/>
    <property type="match status" value="1"/>
</dbReference>